<dbReference type="InterPro" id="IPR007711">
    <property type="entry name" value="HigB-1"/>
</dbReference>
<comment type="caution">
    <text evidence="1">The sequence shown here is derived from an EMBL/GenBank/DDBJ whole genome shotgun (WGS) entry which is preliminary data.</text>
</comment>
<accession>A0ABT8EK17</accession>
<protein>
    <submittedName>
        <fullName evidence="1">Type II toxin-antitoxin system RelE/ParE family toxin</fullName>
    </submittedName>
</protein>
<dbReference type="EMBL" id="JAJHNU010000002">
    <property type="protein sequence ID" value="MDN4121623.1"/>
    <property type="molecule type" value="Genomic_DNA"/>
</dbReference>
<dbReference type="SUPFAM" id="SSF143011">
    <property type="entry name" value="RelE-like"/>
    <property type="match status" value="1"/>
</dbReference>
<organism evidence="1 2">
    <name type="scientific">Alcaligenes endophyticus</name>
    <dbReference type="NCBI Taxonomy" id="1929088"/>
    <lineage>
        <taxon>Bacteria</taxon>
        <taxon>Pseudomonadati</taxon>
        <taxon>Pseudomonadota</taxon>
        <taxon>Betaproteobacteria</taxon>
        <taxon>Burkholderiales</taxon>
        <taxon>Alcaligenaceae</taxon>
        <taxon>Alcaligenes</taxon>
    </lineage>
</organism>
<keyword evidence="2" id="KW-1185">Reference proteome</keyword>
<evidence type="ECO:0000313" key="2">
    <source>
        <dbReference type="Proteomes" id="UP001168613"/>
    </source>
</evidence>
<name>A0ABT8EK17_9BURK</name>
<dbReference type="Gene3D" id="3.30.2310.20">
    <property type="entry name" value="RelE-like"/>
    <property type="match status" value="1"/>
</dbReference>
<proteinExistence type="predicted"/>
<dbReference type="Pfam" id="PF05015">
    <property type="entry name" value="HigB-like_toxin"/>
    <property type="match status" value="1"/>
</dbReference>
<reference evidence="1" key="1">
    <citation type="submission" date="2021-11" db="EMBL/GenBank/DDBJ databases">
        <title>Draft genome sequence of Alcaligenes endophyticus type strain CCUG 75668T.</title>
        <authorList>
            <person name="Salva-Serra F."/>
            <person name="Duran R.E."/>
            <person name="Seeger M."/>
            <person name="Moore E.R.B."/>
            <person name="Jaen-Luchoro D."/>
        </authorList>
    </citation>
    <scope>NUCLEOTIDE SEQUENCE</scope>
    <source>
        <strain evidence="1">CCUG 75668</strain>
    </source>
</reference>
<dbReference type="Proteomes" id="UP001168613">
    <property type="component" value="Unassembled WGS sequence"/>
</dbReference>
<evidence type="ECO:0000313" key="1">
    <source>
        <dbReference type="EMBL" id="MDN4121623.1"/>
    </source>
</evidence>
<gene>
    <name evidence="1" type="ORF">LMS43_10010</name>
</gene>
<dbReference type="RefSeq" id="WP_266124291.1">
    <property type="nucleotide sequence ID" value="NZ_JAJHNU010000002.1"/>
</dbReference>
<dbReference type="PANTHER" id="PTHR40266:SF2">
    <property type="entry name" value="TOXIN HIGB-1"/>
    <property type="match status" value="1"/>
</dbReference>
<sequence>MAIEFRDTWLAAFYEKGLSSRKIPQTIENALFRKLQILDAAYKESDLRAPPDNRFEHLQGKLIGPCSIRVNRQYRLIFIWENGLAKNAYLDPHVYEL</sequence>
<dbReference type="PANTHER" id="PTHR40266">
    <property type="entry name" value="TOXIN HIGB-1"/>
    <property type="match status" value="1"/>
</dbReference>
<dbReference type="InterPro" id="IPR035093">
    <property type="entry name" value="RelE/ParE_toxin_dom_sf"/>
</dbReference>